<keyword evidence="5" id="KW-1185">Reference proteome</keyword>
<dbReference type="Proteomes" id="UP000821853">
    <property type="component" value="Chromosome 2"/>
</dbReference>
<evidence type="ECO:0000313" key="5">
    <source>
        <dbReference type="Proteomes" id="UP000821853"/>
    </source>
</evidence>
<evidence type="ECO:0000259" key="3">
    <source>
        <dbReference type="Pfam" id="PF22666"/>
    </source>
</evidence>
<proteinExistence type="predicted"/>
<reference evidence="4 5" key="1">
    <citation type="journal article" date="2020" name="Cell">
        <title>Large-Scale Comparative Analyses of Tick Genomes Elucidate Their Genetic Diversity and Vector Capacities.</title>
        <authorList>
            <consortium name="Tick Genome and Microbiome Consortium (TIGMIC)"/>
            <person name="Jia N."/>
            <person name="Wang J."/>
            <person name="Shi W."/>
            <person name="Du L."/>
            <person name="Sun Y."/>
            <person name="Zhan W."/>
            <person name="Jiang J.F."/>
            <person name="Wang Q."/>
            <person name="Zhang B."/>
            <person name="Ji P."/>
            <person name="Bell-Sakyi L."/>
            <person name="Cui X.M."/>
            <person name="Yuan T.T."/>
            <person name="Jiang B.G."/>
            <person name="Yang W.F."/>
            <person name="Lam T.T."/>
            <person name="Chang Q.C."/>
            <person name="Ding S.J."/>
            <person name="Wang X.J."/>
            <person name="Zhu J.G."/>
            <person name="Ruan X.D."/>
            <person name="Zhao L."/>
            <person name="Wei J.T."/>
            <person name="Ye R.Z."/>
            <person name="Que T.C."/>
            <person name="Du C.H."/>
            <person name="Zhou Y.H."/>
            <person name="Cheng J.X."/>
            <person name="Dai P.F."/>
            <person name="Guo W.B."/>
            <person name="Han X.H."/>
            <person name="Huang E.J."/>
            <person name="Li L.F."/>
            <person name="Wei W."/>
            <person name="Gao Y.C."/>
            <person name="Liu J.Z."/>
            <person name="Shao H.Z."/>
            <person name="Wang X."/>
            <person name="Wang C.C."/>
            <person name="Yang T.C."/>
            <person name="Huo Q.B."/>
            <person name="Li W."/>
            <person name="Chen H.Y."/>
            <person name="Chen S.E."/>
            <person name="Zhou L.G."/>
            <person name="Ni X.B."/>
            <person name="Tian J.H."/>
            <person name="Sheng Y."/>
            <person name="Liu T."/>
            <person name="Pan Y.S."/>
            <person name="Xia L.Y."/>
            <person name="Li J."/>
            <person name="Zhao F."/>
            <person name="Cao W.C."/>
        </authorList>
    </citation>
    <scope>NUCLEOTIDE SEQUENCE [LARGE SCALE GENOMIC DNA]</scope>
    <source>
        <strain evidence="4">HaeL-2018</strain>
    </source>
</reference>
<dbReference type="OrthoDB" id="2866996at2759"/>
<evidence type="ECO:0000256" key="1">
    <source>
        <dbReference type="ARBA" id="ARBA00022801"/>
    </source>
</evidence>
<dbReference type="VEuPathDB" id="VectorBase:HLOH_049868"/>
<dbReference type="GO" id="GO:0004567">
    <property type="term" value="F:beta-mannosidase activity"/>
    <property type="evidence" value="ECO:0007669"/>
    <property type="project" value="TreeGrafter"/>
</dbReference>
<gene>
    <name evidence="4" type="ORF">HPB48_012329</name>
</gene>
<dbReference type="Pfam" id="PF22666">
    <property type="entry name" value="Glyco_hydro_2_N2"/>
    <property type="match status" value="1"/>
</dbReference>
<dbReference type="InterPro" id="IPR050887">
    <property type="entry name" value="Beta-mannosidase_GH2"/>
</dbReference>
<evidence type="ECO:0000313" key="4">
    <source>
        <dbReference type="EMBL" id="KAH9369253.1"/>
    </source>
</evidence>
<protein>
    <recommendedName>
        <fullName evidence="3">Beta-mannosidase-like galactose-binding domain-containing protein</fullName>
    </recommendedName>
</protein>
<dbReference type="InterPro" id="IPR008979">
    <property type="entry name" value="Galactose-bd-like_sf"/>
</dbReference>
<dbReference type="PANTHER" id="PTHR43730:SF1">
    <property type="entry name" value="BETA-MANNOSIDASE"/>
    <property type="match status" value="1"/>
</dbReference>
<keyword evidence="1" id="KW-0378">Hydrolase</keyword>
<dbReference type="PANTHER" id="PTHR43730">
    <property type="entry name" value="BETA-MANNOSIDASE"/>
    <property type="match status" value="1"/>
</dbReference>
<name>A0A9J6G1Q3_HAELO</name>
<dbReference type="SUPFAM" id="SSF49785">
    <property type="entry name" value="Galactose-binding domain-like"/>
    <property type="match status" value="1"/>
</dbReference>
<dbReference type="InterPro" id="IPR054593">
    <property type="entry name" value="Beta-mannosidase-like_N2"/>
</dbReference>
<evidence type="ECO:0000256" key="2">
    <source>
        <dbReference type="ARBA" id="ARBA00023295"/>
    </source>
</evidence>
<dbReference type="GO" id="GO:0006516">
    <property type="term" value="P:glycoprotein catabolic process"/>
    <property type="evidence" value="ECO:0007669"/>
    <property type="project" value="TreeGrafter"/>
</dbReference>
<dbReference type="EMBL" id="JABSTR010000004">
    <property type="protein sequence ID" value="KAH9369253.1"/>
    <property type="molecule type" value="Genomic_DNA"/>
</dbReference>
<sequence>MGSFPMVKTVPISLWPSVQEYDNSILVSCESPVLYALRKHKEHLQQSGYPVYPLCPPAVQNGQCHVNFIRKMPCSFSWDWGPSFPSTGIWSVHGGSSHVTVTEPFRYSSLTVISIAIFVVGPYRLCQSCLPARQRAHPKGHSIYSLSGHSISGHRSQ</sequence>
<organism evidence="4 5">
    <name type="scientific">Haemaphysalis longicornis</name>
    <name type="common">Bush tick</name>
    <dbReference type="NCBI Taxonomy" id="44386"/>
    <lineage>
        <taxon>Eukaryota</taxon>
        <taxon>Metazoa</taxon>
        <taxon>Ecdysozoa</taxon>
        <taxon>Arthropoda</taxon>
        <taxon>Chelicerata</taxon>
        <taxon>Arachnida</taxon>
        <taxon>Acari</taxon>
        <taxon>Parasitiformes</taxon>
        <taxon>Ixodida</taxon>
        <taxon>Ixodoidea</taxon>
        <taxon>Ixodidae</taxon>
        <taxon>Haemaphysalinae</taxon>
        <taxon>Haemaphysalis</taxon>
    </lineage>
</organism>
<dbReference type="Gene3D" id="2.60.120.260">
    <property type="entry name" value="Galactose-binding domain-like"/>
    <property type="match status" value="1"/>
</dbReference>
<feature type="domain" description="Beta-mannosidase-like galactose-binding" evidence="3">
    <location>
        <begin position="18"/>
        <end position="90"/>
    </location>
</feature>
<keyword evidence="2" id="KW-0326">Glycosidase</keyword>
<comment type="caution">
    <text evidence="4">The sequence shown here is derived from an EMBL/GenBank/DDBJ whole genome shotgun (WGS) entry which is preliminary data.</text>
</comment>
<accession>A0A9J6G1Q3</accession>
<dbReference type="AlphaFoldDB" id="A0A9J6G1Q3"/>